<proteinExistence type="inferred from homology"/>
<feature type="region of interest" description="Disordered" evidence="11">
    <location>
        <begin position="51"/>
        <end position="75"/>
    </location>
</feature>
<comment type="subcellular location">
    <subcellularLocation>
        <location evidence="10">Cell inner membrane</location>
    </subcellularLocation>
    <subcellularLocation>
        <location evidence="2">Cell membrane</location>
        <topology evidence="2">Single-pass membrane protein</topology>
    </subcellularLocation>
</comment>
<evidence type="ECO:0000256" key="6">
    <source>
        <dbReference type="ARBA" id="ARBA00022692"/>
    </source>
</evidence>
<feature type="compositionally biased region" description="Low complexity" evidence="11">
    <location>
        <begin position="61"/>
        <end position="71"/>
    </location>
</feature>
<evidence type="ECO:0000256" key="7">
    <source>
        <dbReference type="ARBA" id="ARBA00022779"/>
    </source>
</evidence>
<evidence type="ECO:0000256" key="9">
    <source>
        <dbReference type="ARBA" id="ARBA00023136"/>
    </source>
</evidence>
<evidence type="ECO:0000256" key="3">
    <source>
        <dbReference type="ARBA" id="ARBA00008281"/>
    </source>
</evidence>
<feature type="compositionally biased region" description="Acidic residues" evidence="11">
    <location>
        <begin position="160"/>
        <end position="169"/>
    </location>
</feature>
<evidence type="ECO:0000256" key="4">
    <source>
        <dbReference type="ARBA" id="ARBA00022475"/>
    </source>
</evidence>
<evidence type="ECO:0000313" key="13">
    <source>
        <dbReference type="Proteomes" id="UP001219862"/>
    </source>
</evidence>
<sequence>MATAAAPAADAAPKGGGKKKLIIIIAAVLLLVLIGGGAAVMLLKKKAPAEGEDGAEDTHEAAPAPAAHAKPGAPPTFVPLDPFTVNLSDKEVDRFAQIGITLEVVDAHTADQIKAYLPAIRSNVLMLLSHKSSVELLTIEGKEKLAREIRRESVRPMGIELDDEDEDEAPAAADAPVKKKKKKKKHQVESPVTNVLFSTFIVQ</sequence>
<keyword evidence="7 10" id="KW-0283">Flagellar rotation</keyword>
<dbReference type="InterPro" id="IPR005503">
    <property type="entry name" value="FliL"/>
</dbReference>
<dbReference type="PANTHER" id="PTHR35091">
    <property type="entry name" value="FLAGELLAR PROTEIN FLIL"/>
    <property type="match status" value="1"/>
</dbReference>
<evidence type="ECO:0000256" key="1">
    <source>
        <dbReference type="ARBA" id="ARBA00002254"/>
    </source>
</evidence>
<dbReference type="Pfam" id="PF03748">
    <property type="entry name" value="FliL"/>
    <property type="match status" value="1"/>
</dbReference>
<keyword evidence="5 10" id="KW-0145">Chemotaxis</keyword>
<evidence type="ECO:0000256" key="10">
    <source>
        <dbReference type="RuleBase" id="RU364125"/>
    </source>
</evidence>
<evidence type="ECO:0000256" key="11">
    <source>
        <dbReference type="SAM" id="MobiDB-lite"/>
    </source>
</evidence>
<evidence type="ECO:0000256" key="8">
    <source>
        <dbReference type="ARBA" id="ARBA00022989"/>
    </source>
</evidence>
<protein>
    <recommendedName>
        <fullName evidence="10">Flagellar protein FliL</fullName>
    </recommendedName>
</protein>
<keyword evidence="12" id="KW-0969">Cilium</keyword>
<evidence type="ECO:0000256" key="2">
    <source>
        <dbReference type="ARBA" id="ARBA00004162"/>
    </source>
</evidence>
<comment type="similarity">
    <text evidence="3 10">Belongs to the FliL family.</text>
</comment>
<name>A0ABT5KU69_9BURK</name>
<dbReference type="PANTHER" id="PTHR35091:SF2">
    <property type="entry name" value="FLAGELLAR PROTEIN FLIL"/>
    <property type="match status" value="1"/>
</dbReference>
<gene>
    <name evidence="12" type="ORF">PRZ01_14320</name>
</gene>
<keyword evidence="8 10" id="KW-1133">Transmembrane helix</keyword>
<evidence type="ECO:0000313" key="12">
    <source>
        <dbReference type="EMBL" id="MDC8786361.1"/>
    </source>
</evidence>
<dbReference type="EMBL" id="JAQQXS010000012">
    <property type="protein sequence ID" value="MDC8786361.1"/>
    <property type="molecule type" value="Genomic_DNA"/>
</dbReference>
<keyword evidence="12" id="KW-0282">Flagellum</keyword>
<keyword evidence="13" id="KW-1185">Reference proteome</keyword>
<keyword evidence="12" id="KW-0966">Cell projection</keyword>
<keyword evidence="4" id="KW-1003">Cell membrane</keyword>
<keyword evidence="10" id="KW-0997">Cell inner membrane</keyword>
<accession>A0ABT5KU69</accession>
<dbReference type="RefSeq" id="WP_273597472.1">
    <property type="nucleotide sequence ID" value="NZ_JAQQXS010000012.1"/>
</dbReference>
<organism evidence="12 13">
    <name type="scientific">Roseateles koreensis</name>
    <dbReference type="NCBI Taxonomy" id="2987526"/>
    <lineage>
        <taxon>Bacteria</taxon>
        <taxon>Pseudomonadati</taxon>
        <taxon>Pseudomonadota</taxon>
        <taxon>Betaproteobacteria</taxon>
        <taxon>Burkholderiales</taxon>
        <taxon>Sphaerotilaceae</taxon>
        <taxon>Roseateles</taxon>
    </lineage>
</organism>
<reference evidence="12 13" key="1">
    <citation type="submission" date="2022-10" db="EMBL/GenBank/DDBJ databases">
        <title>paucibacter sp. hw8 Genome sequencing.</title>
        <authorList>
            <person name="Park S."/>
        </authorList>
    </citation>
    <scope>NUCLEOTIDE SEQUENCE [LARGE SCALE GENOMIC DNA]</scope>
    <source>
        <strain evidence="13">hw8</strain>
    </source>
</reference>
<comment type="function">
    <text evidence="1 10">Controls the rotational direction of flagella during chemotaxis.</text>
</comment>
<keyword evidence="6 10" id="KW-0812">Transmembrane</keyword>
<comment type="caution">
    <text evidence="12">The sequence shown here is derived from an EMBL/GenBank/DDBJ whole genome shotgun (WGS) entry which is preliminary data.</text>
</comment>
<dbReference type="Proteomes" id="UP001219862">
    <property type="component" value="Unassembled WGS sequence"/>
</dbReference>
<feature type="transmembrane region" description="Helical" evidence="10">
    <location>
        <begin position="21"/>
        <end position="43"/>
    </location>
</feature>
<feature type="region of interest" description="Disordered" evidence="11">
    <location>
        <begin position="160"/>
        <end position="189"/>
    </location>
</feature>
<keyword evidence="9 10" id="KW-0472">Membrane</keyword>
<evidence type="ECO:0000256" key="5">
    <source>
        <dbReference type="ARBA" id="ARBA00022500"/>
    </source>
</evidence>